<protein>
    <recommendedName>
        <fullName evidence="3">UDP-glycosyltransferase</fullName>
    </recommendedName>
</protein>
<dbReference type="RefSeq" id="WP_133967042.1">
    <property type="nucleotide sequence ID" value="NZ_SORL01000007.1"/>
</dbReference>
<gene>
    <name evidence="1" type="ORF">DFQ06_1674</name>
</gene>
<dbReference type="EMBL" id="SORL01000007">
    <property type="protein sequence ID" value="TDY64752.1"/>
    <property type="molecule type" value="Genomic_DNA"/>
</dbReference>
<organism evidence="1 2">
    <name type="scientific">Algibacter lectus</name>
    <dbReference type="NCBI Taxonomy" id="221126"/>
    <lineage>
        <taxon>Bacteria</taxon>
        <taxon>Pseudomonadati</taxon>
        <taxon>Bacteroidota</taxon>
        <taxon>Flavobacteriia</taxon>
        <taxon>Flavobacteriales</taxon>
        <taxon>Flavobacteriaceae</taxon>
        <taxon>Algibacter</taxon>
    </lineage>
</organism>
<dbReference type="AlphaFoldDB" id="A0A4R8MK41"/>
<sequence length="465" mass="53842">MIKKKVFLLIPSGVALRNFAFTDFYALAKSRNLNIVFWNGTPFELSNLGYEEVKLKNIKIHWFTDILKNVRKEVELNLNIENNKDYVYNAYKFKRKNNSFKAFLKNSIIGVLAYFLKSNRGLSYLKNKINTLEVSTDYYKHCLETLAKEKPDFVFCANQRIINAVAPLLAAKEMNIPTAAFIFSWDNLPKATLVVDSDYYFVWSLFMKQEMEKYYPLINQNNIISTGTPQFESHFNENILVSKQEFYKTYRLDFSKDYICFSGDDITTSPDDPKYLRDLANAITTLNNKGFSLGIILRKCPVDFSNRFDGVISEFDDLIIEIAPKWSNVNNSWNTILPTKADTILLSNTIKHSLFVVNIGSSMVFDYAALNKPCCYFRYNQKTQENPSWDINKIYNYVHFRSMPDKAVVYFNSSSDIEAKIKGVLDDNSQTVEKANLWFDVICQSPQNQSSNRIIEAIETIISER</sequence>
<dbReference type="Proteomes" id="UP000294824">
    <property type="component" value="Unassembled WGS sequence"/>
</dbReference>
<comment type="caution">
    <text evidence="1">The sequence shown here is derived from an EMBL/GenBank/DDBJ whole genome shotgun (WGS) entry which is preliminary data.</text>
</comment>
<dbReference type="SUPFAM" id="SSF53756">
    <property type="entry name" value="UDP-Glycosyltransferase/glycogen phosphorylase"/>
    <property type="match status" value="1"/>
</dbReference>
<reference evidence="1 2" key="1">
    <citation type="submission" date="2019-03" db="EMBL/GenBank/DDBJ databases">
        <title>Genomic Encyclopedia of Type Strains, Phase III (KMG-III): the genomes of soil and plant-associated and newly described type strains.</title>
        <authorList>
            <person name="Whitman W."/>
        </authorList>
    </citation>
    <scope>NUCLEOTIDE SEQUENCE [LARGE SCALE GENOMIC DNA]</scope>
    <source>
        <strain evidence="1 2">CECT 8301</strain>
    </source>
</reference>
<evidence type="ECO:0008006" key="3">
    <source>
        <dbReference type="Google" id="ProtNLM"/>
    </source>
</evidence>
<name>A0A4R8MK41_9FLAO</name>
<accession>A0A4R8MK41</accession>
<keyword evidence="2" id="KW-1185">Reference proteome</keyword>
<evidence type="ECO:0000313" key="1">
    <source>
        <dbReference type="EMBL" id="TDY64752.1"/>
    </source>
</evidence>
<evidence type="ECO:0000313" key="2">
    <source>
        <dbReference type="Proteomes" id="UP000294824"/>
    </source>
</evidence>
<proteinExistence type="predicted"/>